<dbReference type="PROSITE" id="PS00379">
    <property type="entry name" value="CDP_ALCOHOL_P_TRANSF"/>
    <property type="match status" value="1"/>
</dbReference>
<protein>
    <submittedName>
        <fullName evidence="14">CDP-diacylglycerol--serine O-phosphatidyltransferase</fullName>
    </submittedName>
</protein>
<feature type="transmembrane region" description="Helical" evidence="13">
    <location>
        <begin position="269"/>
        <end position="287"/>
    </location>
</feature>
<dbReference type="PANTHER" id="PTHR14269:SF61">
    <property type="entry name" value="CDP-DIACYLGLYCEROL--SERINE O-PHOSPHATIDYLTRANSFERASE"/>
    <property type="match status" value="1"/>
</dbReference>
<keyword evidence="4 11" id="KW-0808">Transferase</keyword>
<evidence type="ECO:0000313" key="15">
    <source>
        <dbReference type="Proteomes" id="UP000234662"/>
    </source>
</evidence>
<feature type="region of interest" description="Disordered" evidence="12">
    <location>
        <begin position="301"/>
        <end position="359"/>
    </location>
</feature>
<dbReference type="Pfam" id="PF01066">
    <property type="entry name" value="CDP-OH_P_transf"/>
    <property type="match status" value="1"/>
</dbReference>
<evidence type="ECO:0000256" key="2">
    <source>
        <dbReference type="ARBA" id="ARBA00010441"/>
    </source>
</evidence>
<evidence type="ECO:0000256" key="12">
    <source>
        <dbReference type="SAM" id="MobiDB-lite"/>
    </source>
</evidence>
<evidence type="ECO:0000256" key="7">
    <source>
        <dbReference type="ARBA" id="ARBA00023098"/>
    </source>
</evidence>
<accession>A0A2I1R231</accession>
<keyword evidence="9" id="KW-0594">Phospholipid biosynthesis</keyword>
<comment type="similarity">
    <text evidence="2 11">Belongs to the CDP-alcohol phosphatidyltransferase class-I family.</text>
</comment>
<dbReference type="GO" id="GO:0016780">
    <property type="term" value="F:phosphotransferase activity, for other substituted phosphate groups"/>
    <property type="evidence" value="ECO:0007669"/>
    <property type="project" value="InterPro"/>
</dbReference>
<keyword evidence="3" id="KW-0444">Lipid biosynthesis</keyword>
<dbReference type="EMBL" id="PKJC01000029">
    <property type="protein sequence ID" value="PKZ63200.1"/>
    <property type="molecule type" value="Genomic_DNA"/>
</dbReference>
<evidence type="ECO:0000256" key="9">
    <source>
        <dbReference type="ARBA" id="ARBA00023209"/>
    </source>
</evidence>
<feature type="region of interest" description="Disordered" evidence="12">
    <location>
        <begin position="1"/>
        <end position="60"/>
    </location>
</feature>
<dbReference type="InterPro" id="IPR048254">
    <property type="entry name" value="CDP_ALCOHOL_P_TRANSF_CS"/>
</dbReference>
<dbReference type="Gene3D" id="1.20.120.1760">
    <property type="match status" value="1"/>
</dbReference>
<evidence type="ECO:0000256" key="3">
    <source>
        <dbReference type="ARBA" id="ARBA00022516"/>
    </source>
</evidence>
<comment type="caution">
    <text evidence="14">The sequence shown here is derived from an EMBL/GenBank/DDBJ whole genome shotgun (WGS) entry which is preliminary data.</text>
</comment>
<dbReference type="InterPro" id="IPR050324">
    <property type="entry name" value="CDP-alcohol_PTase-I"/>
</dbReference>
<feature type="transmembrane region" description="Helical" evidence="13">
    <location>
        <begin position="64"/>
        <end position="86"/>
    </location>
</feature>
<organism evidence="14 15">
    <name type="scientific">Gordonia terrae</name>
    <dbReference type="NCBI Taxonomy" id="2055"/>
    <lineage>
        <taxon>Bacteria</taxon>
        <taxon>Bacillati</taxon>
        <taxon>Actinomycetota</taxon>
        <taxon>Actinomycetes</taxon>
        <taxon>Mycobacteriales</taxon>
        <taxon>Gordoniaceae</taxon>
        <taxon>Gordonia</taxon>
    </lineage>
</organism>
<evidence type="ECO:0000256" key="6">
    <source>
        <dbReference type="ARBA" id="ARBA00022989"/>
    </source>
</evidence>
<evidence type="ECO:0000256" key="11">
    <source>
        <dbReference type="RuleBase" id="RU003750"/>
    </source>
</evidence>
<feature type="compositionally biased region" description="Low complexity" evidence="12">
    <location>
        <begin position="25"/>
        <end position="38"/>
    </location>
</feature>
<feature type="transmembrane region" description="Helical" evidence="13">
    <location>
        <begin position="211"/>
        <end position="232"/>
    </location>
</feature>
<keyword evidence="8 13" id="KW-0472">Membrane</keyword>
<keyword evidence="7" id="KW-0443">Lipid metabolism</keyword>
<keyword evidence="10" id="KW-1208">Phospholipid metabolism</keyword>
<evidence type="ECO:0000256" key="13">
    <source>
        <dbReference type="SAM" id="Phobius"/>
    </source>
</evidence>
<sequence>MNSGQVNPTDMTSSGTTPGRRRPGSRTARTPTARSASRYAQAHPVPRKEPERRRLRRQAQASRIVIPSSLTILAICAGLTAMRSAINGDVDTAMALLVAAAFLDGIDGRVARLMGATSRIGAEIDSLADAINFGVVPAMIIYFHFIDGHDLGWVLALIYCCAIVLRLARFNTLLDDDEAPAYTKDFFAGVPAPAAAICALLPIGLEQQFGDGWWTSLPAVGGWLILVAFMAVSRIPTSSLKTASIPPGAVAGLLVLVAAAAALLVTFPYVLMMIAIAGYAVHIPFAWRARRWVASRPEHWDDKPAERRAQRRALRTASPGGRRRRPVINSLGRLGLNRPTGPGVTAPRTTGGTTESEPE</sequence>
<proteinExistence type="inferred from homology"/>
<evidence type="ECO:0000256" key="10">
    <source>
        <dbReference type="ARBA" id="ARBA00023264"/>
    </source>
</evidence>
<evidence type="ECO:0000313" key="14">
    <source>
        <dbReference type="EMBL" id="PKZ63200.1"/>
    </source>
</evidence>
<dbReference type="AlphaFoldDB" id="A0A2I1R231"/>
<feature type="compositionally biased region" description="Polar residues" evidence="12">
    <location>
        <begin position="1"/>
        <end position="11"/>
    </location>
</feature>
<feature type="transmembrane region" description="Helical" evidence="13">
    <location>
        <begin position="186"/>
        <end position="205"/>
    </location>
</feature>
<feature type="transmembrane region" description="Helical" evidence="13">
    <location>
        <begin position="244"/>
        <end position="263"/>
    </location>
</feature>
<dbReference type="PANTHER" id="PTHR14269">
    <property type="entry name" value="CDP-DIACYLGLYCEROL--GLYCEROL-3-PHOSPHATE 3-PHOSPHATIDYLTRANSFERASE-RELATED"/>
    <property type="match status" value="1"/>
</dbReference>
<reference evidence="14 15" key="1">
    <citation type="submission" date="2017-12" db="EMBL/GenBank/DDBJ databases">
        <title>Phylogenetic diversity of female urinary microbiome.</title>
        <authorList>
            <person name="Thomas-White K."/>
            <person name="Wolfe A.J."/>
        </authorList>
    </citation>
    <scope>NUCLEOTIDE SEQUENCE [LARGE SCALE GENOMIC DNA]</scope>
    <source>
        <strain evidence="14 15">UMB0777</strain>
    </source>
</reference>
<gene>
    <name evidence="14" type="ORF">CYJ73_22890</name>
</gene>
<dbReference type="STRING" id="2055.BCM27_03470"/>
<dbReference type="InterPro" id="IPR000462">
    <property type="entry name" value="CDP-OH_P_trans"/>
</dbReference>
<dbReference type="Proteomes" id="UP000234662">
    <property type="component" value="Unassembled WGS sequence"/>
</dbReference>
<feature type="transmembrane region" description="Helical" evidence="13">
    <location>
        <begin position="151"/>
        <end position="174"/>
    </location>
</feature>
<evidence type="ECO:0000256" key="1">
    <source>
        <dbReference type="ARBA" id="ARBA00004141"/>
    </source>
</evidence>
<evidence type="ECO:0000256" key="8">
    <source>
        <dbReference type="ARBA" id="ARBA00023136"/>
    </source>
</evidence>
<name>A0A2I1R231_9ACTN</name>
<comment type="subcellular location">
    <subcellularLocation>
        <location evidence="1">Membrane</location>
        <topology evidence="1">Multi-pass membrane protein</topology>
    </subcellularLocation>
</comment>
<keyword evidence="5 13" id="KW-0812">Transmembrane</keyword>
<evidence type="ECO:0000256" key="5">
    <source>
        <dbReference type="ARBA" id="ARBA00022692"/>
    </source>
</evidence>
<dbReference type="InterPro" id="IPR043130">
    <property type="entry name" value="CDP-OH_PTrfase_TM_dom"/>
</dbReference>
<feature type="compositionally biased region" description="Polar residues" evidence="12">
    <location>
        <begin position="347"/>
        <end position="359"/>
    </location>
</feature>
<dbReference type="GO" id="GO:0008654">
    <property type="term" value="P:phospholipid biosynthetic process"/>
    <property type="evidence" value="ECO:0007669"/>
    <property type="project" value="UniProtKB-KW"/>
</dbReference>
<keyword evidence="6 13" id="KW-1133">Transmembrane helix</keyword>
<dbReference type="GO" id="GO:0016020">
    <property type="term" value="C:membrane"/>
    <property type="evidence" value="ECO:0007669"/>
    <property type="project" value="UniProtKB-SubCell"/>
</dbReference>
<evidence type="ECO:0000256" key="4">
    <source>
        <dbReference type="ARBA" id="ARBA00022679"/>
    </source>
</evidence>